<comment type="caution">
    <text evidence="9">The sequence shown here is derived from an EMBL/GenBank/DDBJ whole genome shotgun (WGS) entry which is preliminary data.</text>
</comment>
<dbReference type="EC" id="6.3.2.1" evidence="8"/>
<feature type="binding site" evidence="8">
    <location>
        <begin position="187"/>
        <end position="190"/>
    </location>
    <ligand>
        <name>ATP</name>
        <dbReference type="ChEBI" id="CHEBI:30616"/>
    </ligand>
</feature>
<dbReference type="Gene3D" id="3.30.1300.10">
    <property type="entry name" value="Pantoate-beta-alanine ligase, C-terminal domain"/>
    <property type="match status" value="1"/>
</dbReference>
<dbReference type="NCBIfam" id="TIGR00018">
    <property type="entry name" value="panC"/>
    <property type="match status" value="1"/>
</dbReference>
<name>A0ABU0J552_9HYPH</name>
<feature type="binding site" evidence="8">
    <location>
        <position position="156"/>
    </location>
    <ligand>
        <name>(R)-pantoate</name>
        <dbReference type="ChEBI" id="CHEBI:15980"/>
    </ligand>
</feature>
<keyword evidence="10" id="KW-1185">Reference proteome</keyword>
<dbReference type="Proteomes" id="UP001242480">
    <property type="component" value="Unassembled WGS sequence"/>
</dbReference>
<proteinExistence type="inferred from homology"/>
<evidence type="ECO:0000256" key="7">
    <source>
        <dbReference type="ARBA" id="ARBA00048258"/>
    </source>
</evidence>
<comment type="catalytic activity">
    <reaction evidence="7 8">
        <text>(R)-pantoate + beta-alanine + ATP = (R)-pantothenate + AMP + diphosphate + H(+)</text>
        <dbReference type="Rhea" id="RHEA:10912"/>
        <dbReference type="ChEBI" id="CHEBI:15378"/>
        <dbReference type="ChEBI" id="CHEBI:15980"/>
        <dbReference type="ChEBI" id="CHEBI:29032"/>
        <dbReference type="ChEBI" id="CHEBI:30616"/>
        <dbReference type="ChEBI" id="CHEBI:33019"/>
        <dbReference type="ChEBI" id="CHEBI:57966"/>
        <dbReference type="ChEBI" id="CHEBI:456215"/>
        <dbReference type="EC" id="6.3.2.1"/>
    </reaction>
</comment>
<keyword evidence="8" id="KW-0963">Cytoplasm</keyword>
<evidence type="ECO:0000256" key="6">
    <source>
        <dbReference type="ARBA" id="ARBA00022840"/>
    </source>
</evidence>
<comment type="subcellular location">
    <subcellularLocation>
        <location evidence="8">Cytoplasm</location>
    </subcellularLocation>
</comment>
<evidence type="ECO:0000313" key="9">
    <source>
        <dbReference type="EMBL" id="MDQ0468317.1"/>
    </source>
</evidence>
<organism evidence="9 10">
    <name type="scientific">Labrys wisconsinensis</name>
    <dbReference type="NCBI Taxonomy" id="425677"/>
    <lineage>
        <taxon>Bacteria</taxon>
        <taxon>Pseudomonadati</taxon>
        <taxon>Pseudomonadota</taxon>
        <taxon>Alphaproteobacteria</taxon>
        <taxon>Hyphomicrobiales</taxon>
        <taxon>Xanthobacteraceae</taxon>
        <taxon>Labrys</taxon>
    </lineage>
</organism>
<dbReference type="RefSeq" id="WP_307269385.1">
    <property type="nucleotide sequence ID" value="NZ_JAUSVX010000002.1"/>
</dbReference>
<gene>
    <name evidence="8" type="primary">panC</name>
    <name evidence="9" type="ORF">QO011_001317</name>
</gene>
<keyword evidence="6 8" id="KW-0067">ATP-binding</keyword>
<dbReference type="InterPro" id="IPR003721">
    <property type="entry name" value="Pantoate_ligase"/>
</dbReference>
<feature type="binding site" evidence="8">
    <location>
        <position position="63"/>
    </location>
    <ligand>
        <name>(R)-pantoate</name>
        <dbReference type="ChEBI" id="CHEBI:15980"/>
    </ligand>
</feature>
<evidence type="ECO:0000256" key="1">
    <source>
        <dbReference type="ARBA" id="ARBA00004990"/>
    </source>
</evidence>
<keyword evidence="5 8" id="KW-0547">Nucleotide-binding</keyword>
<comment type="miscellaneous">
    <text evidence="8">The reaction proceeds by a bi uni uni bi ping pong mechanism.</text>
</comment>
<dbReference type="Gene3D" id="3.40.50.620">
    <property type="entry name" value="HUPs"/>
    <property type="match status" value="1"/>
</dbReference>
<feature type="active site" description="Proton donor" evidence="8">
    <location>
        <position position="39"/>
    </location>
</feature>
<dbReference type="Pfam" id="PF02569">
    <property type="entry name" value="Pantoate_ligase"/>
    <property type="match status" value="1"/>
</dbReference>
<dbReference type="GO" id="GO:0004592">
    <property type="term" value="F:pantoate-beta-alanine ligase activity"/>
    <property type="evidence" value="ECO:0007669"/>
    <property type="project" value="UniProtKB-EC"/>
</dbReference>
<dbReference type="HAMAP" id="MF_00158">
    <property type="entry name" value="PanC"/>
    <property type="match status" value="1"/>
</dbReference>
<comment type="pathway">
    <text evidence="1 8">Cofactor biosynthesis; (R)-pantothenate biosynthesis; (R)-pantothenate from (R)-pantoate and beta-alanine: step 1/1.</text>
</comment>
<feature type="binding site" evidence="8">
    <location>
        <begin position="150"/>
        <end position="153"/>
    </location>
    <ligand>
        <name>ATP</name>
        <dbReference type="ChEBI" id="CHEBI:30616"/>
    </ligand>
</feature>
<protein>
    <recommendedName>
        <fullName evidence="8">Pantothenate synthetase</fullName>
        <shortName evidence="8">PS</shortName>
        <ecNumber evidence="8">6.3.2.1</ecNumber>
    </recommendedName>
    <alternativeName>
        <fullName evidence="8">Pantoate--beta-alanine ligase</fullName>
    </alternativeName>
    <alternativeName>
        <fullName evidence="8">Pantoate-activating enzyme</fullName>
    </alternativeName>
</protein>
<evidence type="ECO:0000256" key="8">
    <source>
        <dbReference type="HAMAP-Rule" id="MF_00158"/>
    </source>
</evidence>
<comment type="function">
    <text evidence="8">Catalyzes the condensation of pantoate with beta-alanine in an ATP-dependent reaction via a pantoyl-adenylate intermediate.</text>
</comment>
<dbReference type="PANTHER" id="PTHR21299:SF1">
    <property type="entry name" value="PANTOATE--BETA-ALANINE LIGASE"/>
    <property type="match status" value="1"/>
</dbReference>
<dbReference type="EMBL" id="JAUSVX010000002">
    <property type="protein sequence ID" value="MDQ0468317.1"/>
    <property type="molecule type" value="Genomic_DNA"/>
</dbReference>
<comment type="similarity">
    <text evidence="2 8">Belongs to the pantothenate synthetase family.</text>
</comment>
<feature type="binding site" evidence="8">
    <location>
        <position position="179"/>
    </location>
    <ligand>
        <name>ATP</name>
        <dbReference type="ChEBI" id="CHEBI:30616"/>
    </ligand>
</feature>
<evidence type="ECO:0000256" key="2">
    <source>
        <dbReference type="ARBA" id="ARBA00009256"/>
    </source>
</evidence>
<reference evidence="9 10" key="1">
    <citation type="submission" date="2023-07" db="EMBL/GenBank/DDBJ databases">
        <title>Genomic Encyclopedia of Type Strains, Phase IV (KMG-IV): sequencing the most valuable type-strain genomes for metagenomic binning, comparative biology and taxonomic classification.</title>
        <authorList>
            <person name="Goeker M."/>
        </authorList>
    </citation>
    <scope>NUCLEOTIDE SEQUENCE [LARGE SCALE GENOMIC DNA]</scope>
    <source>
        <strain evidence="9 10">DSM 19619</strain>
    </source>
</reference>
<keyword evidence="4 8" id="KW-0566">Pantothenate biosynthesis</keyword>
<dbReference type="InterPro" id="IPR042176">
    <property type="entry name" value="Pantoate_ligase_C"/>
</dbReference>
<dbReference type="CDD" id="cd00560">
    <property type="entry name" value="PanC"/>
    <property type="match status" value="1"/>
</dbReference>
<feature type="binding site" evidence="8">
    <location>
        <position position="63"/>
    </location>
    <ligand>
        <name>beta-alanine</name>
        <dbReference type="ChEBI" id="CHEBI:57966"/>
    </ligand>
</feature>
<dbReference type="SUPFAM" id="SSF52374">
    <property type="entry name" value="Nucleotidylyl transferase"/>
    <property type="match status" value="1"/>
</dbReference>
<comment type="subunit">
    <text evidence="8">Homodimer.</text>
</comment>
<dbReference type="PANTHER" id="PTHR21299">
    <property type="entry name" value="CYTIDYLATE KINASE/PANTOATE-BETA-ALANINE LIGASE"/>
    <property type="match status" value="1"/>
</dbReference>
<evidence type="ECO:0000256" key="3">
    <source>
        <dbReference type="ARBA" id="ARBA00022598"/>
    </source>
</evidence>
<evidence type="ECO:0000313" key="10">
    <source>
        <dbReference type="Proteomes" id="UP001242480"/>
    </source>
</evidence>
<evidence type="ECO:0000256" key="4">
    <source>
        <dbReference type="ARBA" id="ARBA00022655"/>
    </source>
</evidence>
<sequence>MAITIVRTVAALRSAVAALRRGGGTIGLVPTMGALHDGHIALVERGRREADHVAASIFVNPTQFAVGEDLALYPRTEAADLARLEAAGTALAFIPAPEEMYPAGFATTVSLAGPAAAGLEDRFRPTHFAGVATVVAKLFVQSQADIAVFGEKDYQQLMVVTRMARDLDLPIRVVGAPTVREADGLAMSSRNRYLAPDERAAAPVLHRVLAACARTIRGGGHAGAALAEGREAIERAGFALDYLEARQAESLAPLADGTGGPIRLLVAARIGKTRLIDNLGV</sequence>
<feature type="binding site" evidence="8">
    <location>
        <begin position="32"/>
        <end position="39"/>
    </location>
    <ligand>
        <name>ATP</name>
        <dbReference type="ChEBI" id="CHEBI:30616"/>
    </ligand>
</feature>
<keyword evidence="3 8" id="KW-0436">Ligase</keyword>
<accession>A0ABU0J552</accession>
<evidence type="ECO:0000256" key="5">
    <source>
        <dbReference type="ARBA" id="ARBA00022741"/>
    </source>
</evidence>
<dbReference type="InterPro" id="IPR014729">
    <property type="entry name" value="Rossmann-like_a/b/a_fold"/>
</dbReference>